<reference evidence="1" key="1">
    <citation type="journal article" date="2015" name="Nature">
        <title>Complex archaea that bridge the gap between prokaryotes and eukaryotes.</title>
        <authorList>
            <person name="Spang A."/>
            <person name="Saw J.H."/>
            <person name="Jorgensen S.L."/>
            <person name="Zaremba-Niedzwiedzka K."/>
            <person name="Martijn J."/>
            <person name="Lind A.E."/>
            <person name="van Eijk R."/>
            <person name="Schleper C."/>
            <person name="Guy L."/>
            <person name="Ettema T.J."/>
        </authorList>
    </citation>
    <scope>NUCLEOTIDE SEQUENCE</scope>
</reference>
<dbReference type="AlphaFoldDB" id="A0A0F9R2A8"/>
<accession>A0A0F9R2A8</accession>
<name>A0A0F9R2A8_9ZZZZ</name>
<organism evidence="1">
    <name type="scientific">marine sediment metagenome</name>
    <dbReference type="NCBI Taxonomy" id="412755"/>
    <lineage>
        <taxon>unclassified sequences</taxon>
        <taxon>metagenomes</taxon>
        <taxon>ecological metagenomes</taxon>
    </lineage>
</organism>
<comment type="caution">
    <text evidence="1">The sequence shown here is derived from an EMBL/GenBank/DDBJ whole genome shotgun (WGS) entry which is preliminary data.</text>
</comment>
<gene>
    <name evidence="1" type="ORF">LCGC14_0648690</name>
</gene>
<evidence type="ECO:0000313" key="1">
    <source>
        <dbReference type="EMBL" id="KKN48864.1"/>
    </source>
</evidence>
<proteinExistence type="predicted"/>
<protein>
    <submittedName>
        <fullName evidence="1">Uncharacterized protein</fullName>
    </submittedName>
</protein>
<sequence length="332" mass="38882">MSIKQKQIKFNKQLSDLKNKCRFKDCIFPDKSTCSSKTIKAHSIQKNKVLKKISERGMVISGDIQKTLFTREFEKVGINSASTFFGFCNYHDTMIFSEIENRKYTGSQEQNFLFAYRACCLEYVKKNEECCFYKSLLKRYTNTSKEIHVRSKLYGAQLGLSDLTNILEYFSNELIKQRDIRNFKIINTATFSISYESLIAVNSFFYLQYDFQGNLINDLSDPSKVPAPIFLNVFPENGKTLILLSYLSDDVKTYRNILSQLNSFSHSEIENFFSNLIITHCENLFISPLKYKKISNKLRRLFVSKFMHTLTKPYDSDYLSKRTINLFKRLKK</sequence>
<dbReference type="EMBL" id="LAZR01001199">
    <property type="protein sequence ID" value="KKN48864.1"/>
    <property type="molecule type" value="Genomic_DNA"/>
</dbReference>